<feature type="compositionally biased region" description="Low complexity" evidence="1">
    <location>
        <begin position="97"/>
        <end position="111"/>
    </location>
</feature>
<dbReference type="AlphaFoldDB" id="A0A9P9EKH4"/>
<organism evidence="2 3">
    <name type="scientific">Dendryphion nanum</name>
    <dbReference type="NCBI Taxonomy" id="256645"/>
    <lineage>
        <taxon>Eukaryota</taxon>
        <taxon>Fungi</taxon>
        <taxon>Dikarya</taxon>
        <taxon>Ascomycota</taxon>
        <taxon>Pezizomycotina</taxon>
        <taxon>Dothideomycetes</taxon>
        <taxon>Pleosporomycetidae</taxon>
        <taxon>Pleosporales</taxon>
        <taxon>Torulaceae</taxon>
        <taxon>Dendryphion</taxon>
    </lineage>
</organism>
<reference evidence="2" key="1">
    <citation type="journal article" date="2021" name="Nat. Commun.">
        <title>Genetic determinants of endophytism in the Arabidopsis root mycobiome.</title>
        <authorList>
            <person name="Mesny F."/>
            <person name="Miyauchi S."/>
            <person name="Thiergart T."/>
            <person name="Pickel B."/>
            <person name="Atanasova L."/>
            <person name="Karlsson M."/>
            <person name="Huettel B."/>
            <person name="Barry K.W."/>
            <person name="Haridas S."/>
            <person name="Chen C."/>
            <person name="Bauer D."/>
            <person name="Andreopoulos W."/>
            <person name="Pangilinan J."/>
            <person name="LaButti K."/>
            <person name="Riley R."/>
            <person name="Lipzen A."/>
            <person name="Clum A."/>
            <person name="Drula E."/>
            <person name="Henrissat B."/>
            <person name="Kohler A."/>
            <person name="Grigoriev I.V."/>
            <person name="Martin F.M."/>
            <person name="Hacquard S."/>
        </authorList>
    </citation>
    <scope>NUCLEOTIDE SEQUENCE</scope>
    <source>
        <strain evidence="2">MPI-CAGE-CH-0243</strain>
    </source>
</reference>
<dbReference type="OrthoDB" id="27934at2759"/>
<dbReference type="GO" id="GO:0006310">
    <property type="term" value="P:DNA recombination"/>
    <property type="evidence" value="ECO:0007669"/>
    <property type="project" value="TreeGrafter"/>
</dbReference>
<evidence type="ECO:0000313" key="3">
    <source>
        <dbReference type="Proteomes" id="UP000700596"/>
    </source>
</evidence>
<sequence length="258" mass="28835">MSTPLSKRRRLNEASKTLHKPFKSPFRTPLKPTNTNTNPSESPSSDVVIDLVNGRDALSETPVGVSSAPAATNSRSNVSIQPPLLTPTSTPIRMHSPKPTATPKPRTRSSPALTRAITSLRSDIQILTQAHALATTNKDEKLLELIETWRTASRAVAEEVFVGTRERVQRMGGVGAWKDREREQKEWRKKWDEEDRKAESKGAEEEEEHGEMEGAGEDEEVDSKGNDDDSFTMDMMLRTLNIDLKLIGYDKDAQRWDG</sequence>
<proteinExistence type="predicted"/>
<dbReference type="PANTHER" id="PTHR28527:SF1">
    <property type="entry name" value="SWI5-DEPENDENT RECOMBINATION DNA REPAIR PROTEIN 1"/>
    <property type="match status" value="1"/>
</dbReference>
<gene>
    <name evidence="2" type="ORF">B0J11DRAFT_23214</name>
</gene>
<feature type="compositionally biased region" description="Low complexity" evidence="1">
    <location>
        <begin position="33"/>
        <end position="45"/>
    </location>
</feature>
<feature type="region of interest" description="Disordered" evidence="1">
    <location>
        <begin position="182"/>
        <end position="230"/>
    </location>
</feature>
<dbReference type="PANTHER" id="PTHR28527">
    <property type="entry name" value="MATING-TYPE SWITCHING PROTEIN SWI2-RELATED"/>
    <property type="match status" value="1"/>
</dbReference>
<feature type="compositionally biased region" description="Basic and acidic residues" evidence="1">
    <location>
        <begin position="182"/>
        <end position="203"/>
    </location>
</feature>
<comment type="caution">
    <text evidence="2">The sequence shown here is derived from an EMBL/GenBank/DDBJ whole genome shotgun (WGS) entry which is preliminary data.</text>
</comment>
<evidence type="ECO:0000313" key="2">
    <source>
        <dbReference type="EMBL" id="KAH7138711.1"/>
    </source>
</evidence>
<dbReference type="Gene3D" id="6.10.140.1020">
    <property type="match status" value="1"/>
</dbReference>
<dbReference type="Proteomes" id="UP000700596">
    <property type="component" value="Unassembled WGS sequence"/>
</dbReference>
<evidence type="ECO:0008006" key="4">
    <source>
        <dbReference type="Google" id="ProtNLM"/>
    </source>
</evidence>
<feature type="compositionally biased region" description="Polar residues" evidence="1">
    <location>
        <begin position="69"/>
        <end position="91"/>
    </location>
</feature>
<keyword evidence="3" id="KW-1185">Reference proteome</keyword>
<accession>A0A9P9EKH4</accession>
<feature type="compositionally biased region" description="Acidic residues" evidence="1">
    <location>
        <begin position="204"/>
        <end position="221"/>
    </location>
</feature>
<feature type="compositionally biased region" description="Basic residues" evidence="1">
    <location>
        <begin position="1"/>
        <end position="10"/>
    </location>
</feature>
<feature type="region of interest" description="Disordered" evidence="1">
    <location>
        <begin position="1"/>
        <end position="111"/>
    </location>
</feature>
<protein>
    <recommendedName>
        <fullName evidence="4">Swi5-dependent recombination DNA repair protein 1</fullName>
    </recommendedName>
</protein>
<evidence type="ECO:0000256" key="1">
    <source>
        <dbReference type="SAM" id="MobiDB-lite"/>
    </source>
</evidence>
<name>A0A9P9EKH4_9PLEO</name>
<dbReference type="EMBL" id="JAGMWT010000001">
    <property type="protein sequence ID" value="KAH7138711.1"/>
    <property type="molecule type" value="Genomic_DNA"/>
</dbReference>